<dbReference type="AlphaFoldDB" id="A0AAW2ILZ5"/>
<gene>
    <name evidence="2" type="ORF">Sangu_2903900</name>
</gene>
<proteinExistence type="predicted"/>
<organism evidence="2">
    <name type="scientific">Sesamum angustifolium</name>
    <dbReference type="NCBI Taxonomy" id="2727405"/>
    <lineage>
        <taxon>Eukaryota</taxon>
        <taxon>Viridiplantae</taxon>
        <taxon>Streptophyta</taxon>
        <taxon>Embryophyta</taxon>
        <taxon>Tracheophyta</taxon>
        <taxon>Spermatophyta</taxon>
        <taxon>Magnoliopsida</taxon>
        <taxon>eudicotyledons</taxon>
        <taxon>Gunneridae</taxon>
        <taxon>Pentapetalae</taxon>
        <taxon>asterids</taxon>
        <taxon>lamiids</taxon>
        <taxon>Lamiales</taxon>
        <taxon>Pedaliaceae</taxon>
        <taxon>Sesamum</taxon>
    </lineage>
</organism>
<dbReference type="EMBL" id="JACGWK010001741">
    <property type="protein sequence ID" value="KAL0283219.1"/>
    <property type="molecule type" value="Genomic_DNA"/>
</dbReference>
<evidence type="ECO:0000256" key="1">
    <source>
        <dbReference type="SAM" id="MobiDB-lite"/>
    </source>
</evidence>
<accession>A0AAW2ILZ5</accession>
<sequence length="216" mass="23212">MFGDPSHGSSRLEGVRRAPSLQITPFHSFPTTSRLPQRVPRLPTSDQATAILHTIAPSPARVIALPINISATFLDSSMHAAKDAPPSSIGGSTAELVPPSLPSTNGSPSQYGHVPEHTIHTAPPLPIVNDSVAPQVHNTLTPKMEKTTPKSHSSSLTGLFIGNVPFKINFSTMHSDNKFPVLFHNSSHETLYYVPPSTQNGEIILRPSVEMIRVLG</sequence>
<comment type="caution">
    <text evidence="2">The sequence shown here is derived from an EMBL/GenBank/DDBJ whole genome shotgun (WGS) entry which is preliminary data.</text>
</comment>
<protein>
    <submittedName>
        <fullName evidence="2">Uncharacterized protein</fullName>
    </submittedName>
</protein>
<name>A0AAW2ILZ5_9LAMI</name>
<evidence type="ECO:0000313" key="2">
    <source>
        <dbReference type="EMBL" id="KAL0283219.1"/>
    </source>
</evidence>
<feature type="region of interest" description="Disordered" evidence="1">
    <location>
        <begin position="1"/>
        <end position="40"/>
    </location>
</feature>
<reference evidence="2" key="2">
    <citation type="journal article" date="2024" name="Plant">
        <title>Genomic evolution and insights into agronomic trait innovations of Sesamum species.</title>
        <authorList>
            <person name="Miao H."/>
            <person name="Wang L."/>
            <person name="Qu L."/>
            <person name="Liu H."/>
            <person name="Sun Y."/>
            <person name="Le M."/>
            <person name="Wang Q."/>
            <person name="Wei S."/>
            <person name="Zheng Y."/>
            <person name="Lin W."/>
            <person name="Duan Y."/>
            <person name="Cao H."/>
            <person name="Xiong S."/>
            <person name="Wang X."/>
            <person name="Wei L."/>
            <person name="Li C."/>
            <person name="Ma Q."/>
            <person name="Ju M."/>
            <person name="Zhao R."/>
            <person name="Li G."/>
            <person name="Mu C."/>
            <person name="Tian Q."/>
            <person name="Mei H."/>
            <person name="Zhang T."/>
            <person name="Gao T."/>
            <person name="Zhang H."/>
        </authorList>
    </citation>
    <scope>NUCLEOTIDE SEQUENCE</scope>
    <source>
        <strain evidence="2">G01</strain>
    </source>
</reference>
<reference evidence="2" key="1">
    <citation type="submission" date="2020-06" db="EMBL/GenBank/DDBJ databases">
        <authorList>
            <person name="Li T."/>
            <person name="Hu X."/>
            <person name="Zhang T."/>
            <person name="Song X."/>
            <person name="Zhang H."/>
            <person name="Dai N."/>
            <person name="Sheng W."/>
            <person name="Hou X."/>
            <person name="Wei L."/>
        </authorList>
    </citation>
    <scope>NUCLEOTIDE SEQUENCE</scope>
    <source>
        <strain evidence="2">G01</strain>
        <tissue evidence="2">Leaf</tissue>
    </source>
</reference>
<feature type="compositionally biased region" description="Polar residues" evidence="1">
    <location>
        <begin position="21"/>
        <end position="35"/>
    </location>
</feature>